<protein>
    <submittedName>
        <fullName evidence="3">Uncharacterized protein</fullName>
    </submittedName>
</protein>
<evidence type="ECO:0000256" key="2">
    <source>
        <dbReference type="ARBA" id="ARBA00023274"/>
    </source>
</evidence>
<dbReference type="GO" id="GO:1990904">
    <property type="term" value="C:ribonucleoprotein complex"/>
    <property type="evidence" value="ECO:0007669"/>
    <property type="project" value="UniProtKB-KW"/>
</dbReference>
<dbReference type="GO" id="GO:0003735">
    <property type="term" value="F:structural constituent of ribosome"/>
    <property type="evidence" value="ECO:0007669"/>
    <property type="project" value="InterPro"/>
</dbReference>
<dbReference type="Ensembl" id="ENSPEMT00000036103.1">
    <property type="protein sequence ID" value="ENSPEMP00000033016.1"/>
    <property type="gene ID" value="ENSPEMG00000026868.1"/>
</dbReference>
<dbReference type="Proteomes" id="UP000694547">
    <property type="component" value="Chromosome X"/>
</dbReference>
<organism evidence="3 4">
    <name type="scientific">Peromyscus maniculatus bairdii</name>
    <name type="common">Prairie deer mouse</name>
    <dbReference type="NCBI Taxonomy" id="230844"/>
    <lineage>
        <taxon>Eukaryota</taxon>
        <taxon>Metazoa</taxon>
        <taxon>Chordata</taxon>
        <taxon>Craniata</taxon>
        <taxon>Vertebrata</taxon>
        <taxon>Euteleostomi</taxon>
        <taxon>Mammalia</taxon>
        <taxon>Eutheria</taxon>
        <taxon>Euarchontoglires</taxon>
        <taxon>Glires</taxon>
        <taxon>Rodentia</taxon>
        <taxon>Myomorpha</taxon>
        <taxon>Muroidea</taxon>
        <taxon>Cricetidae</taxon>
        <taxon>Neotominae</taxon>
        <taxon>Peromyscus</taxon>
    </lineage>
</organism>
<dbReference type="OrthoDB" id="9834376at2759"/>
<keyword evidence="4" id="KW-1185">Reference proteome</keyword>
<evidence type="ECO:0000313" key="3">
    <source>
        <dbReference type="Ensembl" id="ENSPEMP00000033016.1"/>
    </source>
</evidence>
<gene>
    <name evidence="3" type="primary">LOC121825821</name>
</gene>
<dbReference type="GO" id="GO:0006412">
    <property type="term" value="P:translation"/>
    <property type="evidence" value="ECO:0007669"/>
    <property type="project" value="InterPro"/>
</dbReference>
<reference evidence="3" key="2">
    <citation type="submission" date="2025-08" db="UniProtKB">
        <authorList>
            <consortium name="Ensembl"/>
        </authorList>
    </citation>
    <scope>IDENTIFICATION</scope>
</reference>
<keyword evidence="1" id="KW-0689">Ribosomal protein</keyword>
<dbReference type="GO" id="GO:0005840">
    <property type="term" value="C:ribosome"/>
    <property type="evidence" value="ECO:0007669"/>
    <property type="project" value="UniProtKB-KW"/>
</dbReference>
<name>A0A8C8ULA0_PERMB</name>
<evidence type="ECO:0000256" key="1">
    <source>
        <dbReference type="ARBA" id="ARBA00022980"/>
    </source>
</evidence>
<proteinExistence type="predicted"/>
<evidence type="ECO:0000313" key="4">
    <source>
        <dbReference type="Proteomes" id="UP000694547"/>
    </source>
</evidence>
<reference evidence="3 4" key="1">
    <citation type="submission" date="2018-10" db="EMBL/GenBank/DDBJ databases">
        <title>Improved assembly of the deer mouse Peromyscus maniculatus genome.</title>
        <authorList>
            <person name="Lassance J.-M."/>
            <person name="Hoekstra H.E."/>
        </authorList>
    </citation>
    <scope>NUCLEOTIDE SEQUENCE [LARGE SCALE GENOMIC DNA]</scope>
</reference>
<accession>A0A8C8ULA0</accession>
<dbReference type="InterPro" id="IPR001593">
    <property type="entry name" value="Ribosomal_eS1"/>
</dbReference>
<sequence length="112" mass="12498">MEISFLTLANPDENLGPFGSLSSTIAVEKHKLLIEGGKKGARKKVVDPFSKQDWYDVKALDTFSNRKIGKTLVTSTQGSKIESDDLKGHVFEPQNDKVAFRKFKLITEEVLT</sequence>
<dbReference type="RefSeq" id="XP_042125406.1">
    <property type="nucleotide sequence ID" value="XM_042269472.1"/>
</dbReference>
<dbReference type="GeneTree" id="ENSGT01140000282921"/>
<keyword evidence="2" id="KW-0687">Ribonucleoprotein</keyword>
<dbReference type="Pfam" id="PF01015">
    <property type="entry name" value="Ribosomal_S3Ae"/>
    <property type="match status" value="1"/>
</dbReference>
<dbReference type="AlphaFoldDB" id="A0A8C8ULA0"/>
<reference evidence="3" key="3">
    <citation type="submission" date="2025-09" db="UniProtKB">
        <authorList>
            <consortium name="Ensembl"/>
        </authorList>
    </citation>
    <scope>IDENTIFICATION</scope>
</reference>